<gene>
    <name evidence="2" type="ORF">A9C11_06815</name>
</gene>
<feature type="transmembrane region" description="Helical" evidence="1">
    <location>
        <begin position="124"/>
        <end position="146"/>
    </location>
</feature>
<evidence type="ECO:0000313" key="3">
    <source>
        <dbReference type="Proteomes" id="UP000077748"/>
    </source>
</evidence>
<keyword evidence="1" id="KW-0812">Transmembrane</keyword>
<proteinExistence type="predicted"/>
<feature type="transmembrane region" description="Helical" evidence="1">
    <location>
        <begin position="46"/>
        <end position="66"/>
    </location>
</feature>
<keyword evidence="1" id="KW-1133">Transmembrane helix</keyword>
<dbReference type="RefSeq" id="WP_064582153.1">
    <property type="nucleotide sequence ID" value="NZ_CP015878.1"/>
</dbReference>
<dbReference type="AlphaFoldDB" id="A0A1A9K881"/>
<protein>
    <submittedName>
        <fullName evidence="2">Uncharacterized protein</fullName>
    </submittedName>
</protein>
<sequence>MWVRVAQEFLIAFLMGSVPILIAYGTGGVGGVGDLLKASMPIKPILIYWMLLIIPYFLIVAVDHFVLKRTDATRSFVRFLRITMKEVGPALLSLWRVMAGYLLMLPGLWIVVEPETFVSAKVAAIASIGGVLLFEAIAMSAAMSYFDEKWNRRWSTLT</sequence>
<name>A0A1A9K881_9PSED</name>
<evidence type="ECO:0000313" key="2">
    <source>
        <dbReference type="EMBL" id="ANI13714.1"/>
    </source>
</evidence>
<evidence type="ECO:0000256" key="1">
    <source>
        <dbReference type="SAM" id="Phobius"/>
    </source>
</evidence>
<keyword evidence="1" id="KW-0472">Membrane</keyword>
<accession>A0A1A9K881</accession>
<dbReference type="Proteomes" id="UP000077748">
    <property type="component" value="Chromosome"/>
</dbReference>
<feature type="transmembrane region" description="Helical" evidence="1">
    <location>
        <begin position="9"/>
        <end position="26"/>
    </location>
</feature>
<reference evidence="2 3" key="1">
    <citation type="submission" date="2016-05" db="EMBL/GenBank/DDBJ databases">
        <title>Genome Sequence of Pseudomonas citronellolis Strain SJTE-3, an Estrogens and Persistent Organic Pollutants degradation strain.</title>
        <authorList>
            <person name="Liang R."/>
        </authorList>
    </citation>
    <scope>NUCLEOTIDE SEQUENCE [LARGE SCALE GENOMIC DNA]</scope>
    <source>
        <strain evidence="2 3">SJTE-3</strain>
    </source>
</reference>
<dbReference type="EMBL" id="CP015878">
    <property type="protein sequence ID" value="ANI13714.1"/>
    <property type="molecule type" value="Genomic_DNA"/>
</dbReference>
<organism evidence="2 3">
    <name type="scientific">Pseudomonas citronellolis</name>
    <dbReference type="NCBI Taxonomy" id="53408"/>
    <lineage>
        <taxon>Bacteria</taxon>
        <taxon>Pseudomonadati</taxon>
        <taxon>Pseudomonadota</taxon>
        <taxon>Gammaproteobacteria</taxon>
        <taxon>Pseudomonadales</taxon>
        <taxon>Pseudomonadaceae</taxon>
        <taxon>Pseudomonas</taxon>
    </lineage>
</organism>
<feature type="transmembrane region" description="Helical" evidence="1">
    <location>
        <begin position="87"/>
        <end position="112"/>
    </location>
</feature>